<dbReference type="InterPro" id="IPR012851">
    <property type="entry name" value="Spore_coat_CotF-like"/>
</dbReference>
<feature type="region of interest" description="Disordered" evidence="4">
    <location>
        <begin position="190"/>
        <end position="247"/>
    </location>
</feature>
<accession>A0A2N5GM86</accession>
<reference evidence="6 8" key="2">
    <citation type="submission" date="2017-12" db="EMBL/GenBank/DDBJ databases">
        <title>Comparative Functional Genomics of Dry Heat Resistant strains isolated from the Viking Spacecraft.</title>
        <authorList>
            <person name="Seuylemezian A."/>
            <person name="Cooper K."/>
            <person name="Vaishampayan P."/>
        </authorList>
    </citation>
    <scope>NUCLEOTIDE SEQUENCE [LARGE SCALE GENOMIC DNA]</scope>
    <source>
        <strain evidence="6 8">ATCC 29669</strain>
    </source>
</reference>
<dbReference type="PANTHER" id="PTHR39183">
    <property type="entry name" value="SPORE COAT PROTEIN F-LIKE PROTEIN YHCQ"/>
    <property type="match status" value="1"/>
</dbReference>
<organism evidence="5 7">
    <name type="scientific">Bacillus canaveralius</name>
    <dbReference type="NCBI Taxonomy" id="1403243"/>
    <lineage>
        <taxon>Bacteria</taxon>
        <taxon>Bacillati</taxon>
        <taxon>Bacillota</taxon>
        <taxon>Bacilli</taxon>
        <taxon>Bacillales</taxon>
        <taxon>Bacillaceae</taxon>
        <taxon>Bacillus</taxon>
    </lineage>
</organism>
<dbReference type="Gene3D" id="1.20.1260.10">
    <property type="match status" value="1"/>
</dbReference>
<evidence type="ECO:0000256" key="3">
    <source>
        <dbReference type="ARBA" id="ARBA00024344"/>
    </source>
</evidence>
<sequence>MPYGAHETMEVHECLLEKFNMILHFNMYATQTRNPRLLDMIVRHQQEEIRSYNEVVAYTHDYRGFSPIPPNTNIRGIDPQQIKYGLNNPPLYIPQWGAVDSDGEIATAMLLAHKNAARNSMWAALESADPNLRQLLINCSVNCANQAYEVFLFMNEAGIYQVPEMRNHTAKTFLHRYQPADQSLETQYFGRTGQNGQGQAQAGQNGQNGQNAQNGQPGQPMPNAGYSGEGDGAQRYANSTGAAGSDAGAELNASAADSVLYGGNQEYTNAGQSAAAGDNLNGAGAAVNQAGTAMNQAALANQAGAAMNQAALANQAGAAMNQAALANQAGAGMNPAMIQAANGTLPQ</sequence>
<evidence type="ECO:0000313" key="5">
    <source>
        <dbReference type="EMBL" id="PLR82977.1"/>
    </source>
</evidence>
<dbReference type="Pfam" id="PF07875">
    <property type="entry name" value="Coat_F"/>
    <property type="match status" value="1"/>
</dbReference>
<reference evidence="5 7" key="1">
    <citation type="submission" date="2017-11" db="EMBL/GenBank/DDBJ databases">
        <title>Comparitive Functional Genomics of Dry Heat Resistant strains isolated from the Viking Spacecraft.</title>
        <authorList>
            <person name="Seuylemezian A."/>
            <person name="Cooper K."/>
            <person name="Vaishampayan P."/>
        </authorList>
    </citation>
    <scope>NUCLEOTIDE SEQUENCE [LARGE SCALE GENOMIC DNA]</scope>
    <source>
        <strain evidence="5 7">M4.6</strain>
    </source>
</reference>
<evidence type="ECO:0000313" key="8">
    <source>
        <dbReference type="Proteomes" id="UP000235114"/>
    </source>
</evidence>
<dbReference type="InterPro" id="IPR012347">
    <property type="entry name" value="Ferritin-like"/>
</dbReference>
<proteinExistence type="inferred from homology"/>
<comment type="caution">
    <text evidence="5">The sequence shown here is derived from an EMBL/GenBank/DDBJ whole genome shotgun (WGS) entry which is preliminary data.</text>
</comment>
<comment type="subcellular location">
    <subcellularLocation>
        <location evidence="2">Spore coat</location>
    </subcellularLocation>
</comment>
<dbReference type="PANTHER" id="PTHR39183:SF1">
    <property type="entry name" value="SPORE COAT PROTEIN F-LIKE PROTEIN YHCQ"/>
    <property type="match status" value="1"/>
</dbReference>
<dbReference type="AlphaFoldDB" id="A0A2N5GM86"/>
<comment type="similarity">
    <text evidence="3">Belongs to the CotF family.</text>
</comment>
<name>A0A2N5GM86_9BACI</name>
<evidence type="ECO:0000256" key="4">
    <source>
        <dbReference type="SAM" id="MobiDB-lite"/>
    </source>
</evidence>
<dbReference type="EMBL" id="PGVD01000028">
    <property type="protein sequence ID" value="PLR97019.1"/>
    <property type="molecule type" value="Genomic_DNA"/>
</dbReference>
<evidence type="ECO:0008006" key="9">
    <source>
        <dbReference type="Google" id="ProtNLM"/>
    </source>
</evidence>
<keyword evidence="1" id="KW-0749">Sporulation</keyword>
<evidence type="ECO:0000313" key="7">
    <source>
        <dbReference type="Proteomes" id="UP000234951"/>
    </source>
</evidence>
<evidence type="ECO:0000256" key="1">
    <source>
        <dbReference type="ARBA" id="ARBA00022969"/>
    </source>
</evidence>
<dbReference type="RefSeq" id="WP_101577392.1">
    <property type="nucleotide sequence ID" value="NZ_PGVA01000024.1"/>
</dbReference>
<evidence type="ECO:0000313" key="6">
    <source>
        <dbReference type="EMBL" id="PLR97019.1"/>
    </source>
</evidence>
<dbReference type="EMBL" id="PGVA01000024">
    <property type="protein sequence ID" value="PLR82977.1"/>
    <property type="molecule type" value="Genomic_DNA"/>
</dbReference>
<gene>
    <name evidence="5" type="ORF">CU635_10915</name>
    <name evidence="6" type="ORF">CVD25_10285</name>
</gene>
<evidence type="ECO:0000256" key="2">
    <source>
        <dbReference type="ARBA" id="ARBA00024325"/>
    </source>
</evidence>
<keyword evidence="8" id="KW-1185">Reference proteome</keyword>
<dbReference type="OrthoDB" id="2374504at2"/>
<feature type="compositionally biased region" description="Low complexity" evidence="4">
    <location>
        <begin position="197"/>
        <end position="225"/>
    </location>
</feature>
<dbReference type="GO" id="GO:0030435">
    <property type="term" value="P:sporulation resulting in formation of a cellular spore"/>
    <property type="evidence" value="ECO:0007669"/>
    <property type="project" value="UniProtKB-KW"/>
</dbReference>
<dbReference type="Proteomes" id="UP000235114">
    <property type="component" value="Unassembled WGS sequence"/>
</dbReference>
<dbReference type="Proteomes" id="UP000234951">
    <property type="component" value="Unassembled WGS sequence"/>
</dbReference>
<protein>
    <recommendedName>
        <fullName evidence="9">Spore coat protein</fullName>
    </recommendedName>
</protein>